<protein>
    <submittedName>
        <fullName evidence="7">Decaprenyl-phosphate phosphoribosyltransferase</fullName>
        <ecNumber evidence="7">2.4.2.45</ecNumber>
    </submittedName>
</protein>
<keyword evidence="2" id="KW-1003">Cell membrane</keyword>
<dbReference type="InterPro" id="IPR050475">
    <property type="entry name" value="Prenyltransferase_related"/>
</dbReference>
<feature type="transmembrane region" description="Helical" evidence="6">
    <location>
        <begin position="31"/>
        <end position="50"/>
    </location>
</feature>
<keyword evidence="4 6" id="KW-1133">Transmembrane helix</keyword>
<evidence type="ECO:0000313" key="8">
    <source>
        <dbReference type="Proteomes" id="UP000663903"/>
    </source>
</evidence>
<keyword evidence="7" id="KW-0328">Glycosyltransferase</keyword>
<dbReference type="KEGG" id="otd:J1M35_09370"/>
<dbReference type="CDD" id="cd13963">
    <property type="entry name" value="PT_UbiA_2"/>
    <property type="match status" value="1"/>
</dbReference>
<evidence type="ECO:0000256" key="2">
    <source>
        <dbReference type="ARBA" id="ARBA00022475"/>
    </source>
</evidence>
<keyword evidence="5 6" id="KW-0472">Membrane</keyword>
<sequence>MKSKALNHSVVTFSIPQRLAGLMVLMRPRQWVKNVFVLAPLLFTGMFAQSSAVKQALLSMLLFCMASSATYVVNDWRDIERDRRHPTKRHKRPMAAGSVTRPAAAALLVTLYALLALGALVQPKVMSVIAIYIVLNLAYSFGLKHQPVVDIFIIASGFVLRVIAGAMALSVPVSSWMFVTTLCLALYLAAVKRRQELARSGTGSREVLQKYSLGLIDRYAEMSATGALVFYSLFVMSAHTELIVTIPLVLFGIFRYWYVVEQKGGGESPTDALLTDWQLMITGMAWVVLCAWRLAGGS</sequence>
<evidence type="ECO:0000256" key="3">
    <source>
        <dbReference type="ARBA" id="ARBA00022692"/>
    </source>
</evidence>
<reference evidence="7" key="1">
    <citation type="submission" date="2021-03" db="EMBL/GenBank/DDBJ databases">
        <title>Ottowia sp. 27C isolated from the cloaca of a Giant Asian pond turtle (Heosemys grandis).</title>
        <authorList>
            <person name="Spergser J."/>
            <person name="Busse H.-J."/>
        </authorList>
    </citation>
    <scope>NUCLEOTIDE SEQUENCE</scope>
    <source>
        <strain evidence="7">27C</strain>
    </source>
</reference>
<evidence type="ECO:0000256" key="5">
    <source>
        <dbReference type="ARBA" id="ARBA00023136"/>
    </source>
</evidence>
<evidence type="ECO:0000256" key="6">
    <source>
        <dbReference type="SAM" id="Phobius"/>
    </source>
</evidence>
<evidence type="ECO:0000313" key="7">
    <source>
        <dbReference type="EMBL" id="QTD47046.1"/>
    </source>
</evidence>
<dbReference type="InterPro" id="IPR000537">
    <property type="entry name" value="UbiA_prenyltransferase"/>
</dbReference>
<keyword evidence="3 6" id="KW-0812">Transmembrane</keyword>
<dbReference type="NCBIfam" id="NF008978">
    <property type="entry name" value="PRK12324.1-4"/>
    <property type="match status" value="1"/>
</dbReference>
<dbReference type="PANTHER" id="PTHR42723:SF1">
    <property type="entry name" value="CHLOROPHYLL SYNTHASE, CHLOROPLASTIC"/>
    <property type="match status" value="1"/>
</dbReference>
<dbReference type="PANTHER" id="PTHR42723">
    <property type="entry name" value="CHLOROPHYLL SYNTHASE"/>
    <property type="match status" value="1"/>
</dbReference>
<feature type="transmembrane region" description="Helical" evidence="6">
    <location>
        <begin position="277"/>
        <end position="295"/>
    </location>
</feature>
<name>A0A975CJM5_9BURK</name>
<dbReference type="EMBL" id="CP071796">
    <property type="protein sequence ID" value="QTD47046.1"/>
    <property type="molecule type" value="Genomic_DNA"/>
</dbReference>
<dbReference type="Proteomes" id="UP000663903">
    <property type="component" value="Chromosome"/>
</dbReference>
<dbReference type="Pfam" id="PF01040">
    <property type="entry name" value="UbiA"/>
    <property type="match status" value="1"/>
</dbReference>
<accession>A0A975CJM5</accession>
<feature type="transmembrane region" description="Helical" evidence="6">
    <location>
        <begin position="125"/>
        <end position="141"/>
    </location>
</feature>
<keyword evidence="7" id="KW-0808">Transferase</keyword>
<gene>
    <name evidence="7" type="ORF">J1M35_09370</name>
</gene>
<feature type="transmembrane region" description="Helical" evidence="6">
    <location>
        <begin position="56"/>
        <end position="73"/>
    </location>
</feature>
<feature type="transmembrane region" description="Helical" evidence="6">
    <location>
        <begin position="173"/>
        <end position="191"/>
    </location>
</feature>
<dbReference type="GO" id="GO:0016765">
    <property type="term" value="F:transferase activity, transferring alkyl or aryl (other than methyl) groups"/>
    <property type="evidence" value="ECO:0007669"/>
    <property type="project" value="InterPro"/>
</dbReference>
<organism evidence="7 8">
    <name type="scientific">Ottowia testudinis</name>
    <dbReference type="NCBI Taxonomy" id="2816950"/>
    <lineage>
        <taxon>Bacteria</taxon>
        <taxon>Pseudomonadati</taxon>
        <taxon>Pseudomonadota</taxon>
        <taxon>Betaproteobacteria</taxon>
        <taxon>Burkholderiales</taxon>
        <taxon>Comamonadaceae</taxon>
        <taxon>Ottowia</taxon>
    </lineage>
</organism>
<dbReference type="GO" id="GO:0016020">
    <property type="term" value="C:membrane"/>
    <property type="evidence" value="ECO:0007669"/>
    <property type="project" value="UniProtKB-SubCell"/>
</dbReference>
<dbReference type="AlphaFoldDB" id="A0A975CJM5"/>
<comment type="subcellular location">
    <subcellularLocation>
        <location evidence="1">Membrane</location>
        <topology evidence="1">Multi-pass membrane protein</topology>
    </subcellularLocation>
</comment>
<proteinExistence type="predicted"/>
<dbReference type="InterPro" id="IPR044878">
    <property type="entry name" value="UbiA_sf"/>
</dbReference>
<feature type="transmembrane region" description="Helical" evidence="6">
    <location>
        <begin position="228"/>
        <end position="257"/>
    </location>
</feature>
<evidence type="ECO:0000256" key="1">
    <source>
        <dbReference type="ARBA" id="ARBA00004141"/>
    </source>
</evidence>
<dbReference type="Gene3D" id="1.10.357.140">
    <property type="entry name" value="UbiA prenyltransferase"/>
    <property type="match status" value="1"/>
</dbReference>
<evidence type="ECO:0000256" key="4">
    <source>
        <dbReference type="ARBA" id="ARBA00022989"/>
    </source>
</evidence>
<keyword evidence="8" id="KW-1185">Reference proteome</keyword>
<dbReference type="EC" id="2.4.2.45" evidence="7"/>
<feature type="transmembrane region" description="Helical" evidence="6">
    <location>
        <begin position="148"/>
        <end position="167"/>
    </location>
</feature>
<dbReference type="RefSeq" id="WP_208010942.1">
    <property type="nucleotide sequence ID" value="NZ_CP071796.1"/>
</dbReference>
<dbReference type="GO" id="GO:0016757">
    <property type="term" value="F:glycosyltransferase activity"/>
    <property type="evidence" value="ECO:0007669"/>
    <property type="project" value="UniProtKB-KW"/>
</dbReference>
<feature type="transmembrane region" description="Helical" evidence="6">
    <location>
        <begin position="94"/>
        <end position="119"/>
    </location>
</feature>